<dbReference type="AlphaFoldDB" id="A0A150RHC2"/>
<name>A0A150RHC2_SORCE</name>
<protein>
    <submittedName>
        <fullName evidence="2">Uncharacterized protein</fullName>
    </submittedName>
</protein>
<evidence type="ECO:0000313" key="2">
    <source>
        <dbReference type="EMBL" id="KYF79632.1"/>
    </source>
</evidence>
<organism evidence="2 3">
    <name type="scientific">Sorangium cellulosum</name>
    <name type="common">Polyangium cellulosum</name>
    <dbReference type="NCBI Taxonomy" id="56"/>
    <lineage>
        <taxon>Bacteria</taxon>
        <taxon>Pseudomonadati</taxon>
        <taxon>Myxococcota</taxon>
        <taxon>Polyangia</taxon>
        <taxon>Polyangiales</taxon>
        <taxon>Polyangiaceae</taxon>
        <taxon>Sorangium</taxon>
    </lineage>
</organism>
<gene>
    <name evidence="2" type="ORF">BE18_44775</name>
</gene>
<dbReference type="Proteomes" id="UP000075515">
    <property type="component" value="Unassembled WGS sequence"/>
</dbReference>
<evidence type="ECO:0000313" key="3">
    <source>
        <dbReference type="Proteomes" id="UP000075515"/>
    </source>
</evidence>
<sequence length="648" mass="69797">MLEARLLGLLRDDGGASGIAELLVTIAQAEQDPQLYPQPPPIDPSEGRRSSAELRRLLQALQCAPPEPPPSRPRAGYTLEGAPDGEARALPAFAGALGSGGSLRKSFPDLWALDAALWNRLDSADVRELARLWLESPGRRLVQDLRVLTSMPAGEPLGATDLSFARLEAAAGWRPTPGKAASPLDEHRGYRELHLAVPGAHLEDWEPEPSDKAEQVLRALHLLEDGSPLGLRGAALAWLLNSAADDPFYTVNGIRRDLRDDLPIRLSTALPAWVGDDPRTTVPRQLEVLMLQHAARIIAAGPAGDAAPRGWALARWLQGCLRRSPFFGADEEVLAAHLRARLPAAPLPVPDAADALHPARFPLDGAGLNVAEIALMAGVLAHYQRPHDHTLLPTPVPLVHALQQIARRPIRPAEEDADAALIAGHNALGWPEDYSIAPPLAARRLMTDLRIGWLAQIGEAAQSESIERFAKDPVRHGWLAFAVHREGQHLGPGARTLAIDVFRALSSACRAEAYVLGTFGTGLLEGLSESETDVIVSLAMNAEPLWRPFVIDALAGAAERIERGATWARAIEHLLALMEDGLLDEKVRLNAALFALRRASASKIAGRDALLARIAAVATAPPFNDHLGLRREIRRLGLPPPAAAGFKR</sequence>
<comment type="caution">
    <text evidence="2">The sequence shown here is derived from an EMBL/GenBank/DDBJ whole genome shotgun (WGS) entry which is preliminary data.</text>
</comment>
<dbReference type="EMBL" id="JEMC01003642">
    <property type="protein sequence ID" value="KYF79632.1"/>
    <property type="molecule type" value="Genomic_DNA"/>
</dbReference>
<evidence type="ECO:0000256" key="1">
    <source>
        <dbReference type="SAM" id="MobiDB-lite"/>
    </source>
</evidence>
<proteinExistence type="predicted"/>
<feature type="region of interest" description="Disordered" evidence="1">
    <location>
        <begin position="31"/>
        <end position="50"/>
    </location>
</feature>
<reference evidence="2 3" key="1">
    <citation type="submission" date="2014-02" db="EMBL/GenBank/DDBJ databases">
        <title>The small core and large imbalanced accessory genome model reveals a collaborative survival strategy of Sorangium cellulosum strains in nature.</title>
        <authorList>
            <person name="Han K."/>
            <person name="Peng R."/>
            <person name="Blom J."/>
            <person name="Li Y.-Z."/>
        </authorList>
    </citation>
    <scope>NUCLEOTIDE SEQUENCE [LARGE SCALE GENOMIC DNA]</scope>
    <source>
        <strain evidence="2 3">So0149</strain>
    </source>
</reference>
<accession>A0A150RHC2</accession>